<dbReference type="AlphaFoldDB" id="A0A3Q9IP00"/>
<dbReference type="InterPro" id="IPR036378">
    <property type="entry name" value="FAS1_dom_sf"/>
</dbReference>
<dbReference type="OrthoDB" id="1097608at2"/>
<dbReference type="Pfam" id="PF02469">
    <property type="entry name" value="Fasciclin"/>
    <property type="match status" value="1"/>
</dbReference>
<reference evidence="2 3" key="1">
    <citation type="submission" date="2018-10" db="EMBL/GenBank/DDBJ databases">
        <title>Butyricimonas faecalis sp. nov., isolated from human faeces and emended description of the genus Butyricimonas.</title>
        <authorList>
            <person name="Le Roy T."/>
            <person name="Van der Smissen P."/>
            <person name="Paquot A."/>
            <person name="Delzenne N."/>
            <person name="Muccioli G."/>
            <person name="Collet J.-F."/>
            <person name="Cani P.D."/>
        </authorList>
    </citation>
    <scope>NUCLEOTIDE SEQUENCE [LARGE SCALE GENOMIC DNA]</scope>
    <source>
        <strain evidence="2 3">H184</strain>
    </source>
</reference>
<dbReference type="InterPro" id="IPR000782">
    <property type="entry name" value="FAS1_domain"/>
</dbReference>
<feature type="domain" description="FAS1" evidence="1">
    <location>
        <begin position="45"/>
        <end position="200"/>
    </location>
</feature>
<gene>
    <name evidence="2" type="ORF">D8S85_03645</name>
</gene>
<accession>A0A3Q9IP00</accession>
<name>A0A3Q9IP00_9BACT</name>
<proteinExistence type="predicted"/>
<dbReference type="Proteomes" id="UP000270673">
    <property type="component" value="Chromosome"/>
</dbReference>
<evidence type="ECO:0000313" key="2">
    <source>
        <dbReference type="EMBL" id="AZS28733.1"/>
    </source>
</evidence>
<dbReference type="SUPFAM" id="SSF82153">
    <property type="entry name" value="FAS1 domain"/>
    <property type="match status" value="1"/>
</dbReference>
<dbReference type="KEGG" id="buy:D8S85_03645"/>
<evidence type="ECO:0000259" key="1">
    <source>
        <dbReference type="PROSITE" id="PS50213"/>
    </source>
</evidence>
<keyword evidence="3" id="KW-1185">Reference proteome</keyword>
<dbReference type="PROSITE" id="PS51257">
    <property type="entry name" value="PROKAR_LIPOPROTEIN"/>
    <property type="match status" value="1"/>
</dbReference>
<dbReference type="EMBL" id="CP032819">
    <property type="protein sequence ID" value="AZS28733.1"/>
    <property type="molecule type" value="Genomic_DNA"/>
</dbReference>
<dbReference type="Gene3D" id="2.30.180.10">
    <property type="entry name" value="FAS1 domain"/>
    <property type="match status" value="1"/>
</dbReference>
<sequence length="205" mass="22991">MVMIGKIYSVVMSKLLVTMIVLLALGGCSTNWNFENTGLAKEHFDGNMYEYLKSDSYNWDSIRLIIERAELVPLFEGEDPITFIGPTNHSVRKWMNNKFITSINDIDKDDCIKIVKDHLFAGKILRDDIPKGEYLTQEGGDVYTTLSGKSIWMGLFYEDYGNVVEGGVRVIYLKGNVTIDVASSNIQPTNGVVHSLSYNYVLGGL</sequence>
<dbReference type="PROSITE" id="PS50213">
    <property type="entry name" value="FAS1"/>
    <property type="match status" value="1"/>
</dbReference>
<evidence type="ECO:0000313" key="3">
    <source>
        <dbReference type="Proteomes" id="UP000270673"/>
    </source>
</evidence>
<protein>
    <recommendedName>
        <fullName evidence="1">FAS1 domain-containing protein</fullName>
    </recommendedName>
</protein>
<organism evidence="2 3">
    <name type="scientific">Butyricimonas faecalis</name>
    <dbReference type="NCBI Taxonomy" id="2093856"/>
    <lineage>
        <taxon>Bacteria</taxon>
        <taxon>Pseudomonadati</taxon>
        <taxon>Bacteroidota</taxon>
        <taxon>Bacteroidia</taxon>
        <taxon>Bacteroidales</taxon>
        <taxon>Odoribacteraceae</taxon>
        <taxon>Butyricimonas</taxon>
    </lineage>
</organism>